<dbReference type="InterPro" id="IPR017871">
    <property type="entry name" value="ABC_transporter-like_CS"/>
</dbReference>
<name>A0ABW0P6G3_9HYPH</name>
<dbReference type="InterPro" id="IPR027417">
    <property type="entry name" value="P-loop_NTPase"/>
</dbReference>
<dbReference type="GO" id="GO:0005524">
    <property type="term" value="F:ATP binding"/>
    <property type="evidence" value="ECO:0007669"/>
    <property type="project" value="UniProtKB-KW"/>
</dbReference>
<dbReference type="Pfam" id="PF00005">
    <property type="entry name" value="ABC_tran"/>
    <property type="match status" value="1"/>
</dbReference>
<keyword evidence="7" id="KW-1185">Reference proteome</keyword>
<organism evidence="6 7">
    <name type="scientific">Bosea massiliensis</name>
    <dbReference type="NCBI Taxonomy" id="151419"/>
    <lineage>
        <taxon>Bacteria</taxon>
        <taxon>Pseudomonadati</taxon>
        <taxon>Pseudomonadota</taxon>
        <taxon>Alphaproteobacteria</taxon>
        <taxon>Hyphomicrobiales</taxon>
        <taxon>Boseaceae</taxon>
        <taxon>Bosea</taxon>
    </lineage>
</organism>
<dbReference type="InterPro" id="IPR050093">
    <property type="entry name" value="ABC_SmlMolc_Importer"/>
</dbReference>
<dbReference type="InterPro" id="IPR013611">
    <property type="entry name" value="Transp-assoc_OB_typ2"/>
</dbReference>
<dbReference type="PANTHER" id="PTHR42781">
    <property type="entry name" value="SPERMIDINE/PUTRESCINE IMPORT ATP-BINDING PROTEIN POTA"/>
    <property type="match status" value="1"/>
</dbReference>
<dbReference type="InterPro" id="IPR003439">
    <property type="entry name" value="ABC_transporter-like_ATP-bd"/>
</dbReference>
<dbReference type="InterPro" id="IPR003593">
    <property type="entry name" value="AAA+_ATPase"/>
</dbReference>
<dbReference type="PROSITE" id="PS00211">
    <property type="entry name" value="ABC_TRANSPORTER_1"/>
    <property type="match status" value="1"/>
</dbReference>
<dbReference type="RefSeq" id="WP_377817559.1">
    <property type="nucleotide sequence ID" value="NZ_JBHSLU010000070.1"/>
</dbReference>
<dbReference type="InterPro" id="IPR008995">
    <property type="entry name" value="Mo/tungstate-bd_C_term_dom"/>
</dbReference>
<sequence length="365" mass="39824">MTMPLMATEQAASAPDAAFDAHVRLIGVTKRLGDFVAVDDISLDIARGEMLTLLGPSGCGKSTTLRLLAGFYQPTQGEIILDSANITRLAPNQRQMTMVFQEYALFPHLSVADNIGYGLQRRRVNAAEAEKRIAEMLDLVGLGGAGLKHPHQLSGGQQQRVALARALAVDPQVLLLDEPLSNLDARLRVRLREEIVRLQRVLGKTMVFVTHDQEEALSISDRIAVMRDGRIEQLDAPEQIYFHPRNRYVAEFVGTANFLPVEIVDDAAIRVGSNVLPFPARHVSGKPSLMVRPECLRLLATSEAGSAHTLCGRIERKSFHGATARYWVQTPIGELIVDCPAPAAPAVGEEVGVQLDIARAHLIGD</sequence>
<comment type="similarity">
    <text evidence="1">Belongs to the ABC transporter superfamily.</text>
</comment>
<evidence type="ECO:0000313" key="6">
    <source>
        <dbReference type="EMBL" id="MFC5507778.1"/>
    </source>
</evidence>
<dbReference type="SUPFAM" id="SSF50331">
    <property type="entry name" value="MOP-like"/>
    <property type="match status" value="1"/>
</dbReference>
<dbReference type="Proteomes" id="UP001596060">
    <property type="component" value="Unassembled WGS sequence"/>
</dbReference>
<dbReference type="PANTHER" id="PTHR42781:SF4">
    <property type="entry name" value="SPERMIDINE_PUTRESCINE IMPORT ATP-BINDING PROTEIN POTA"/>
    <property type="match status" value="1"/>
</dbReference>
<evidence type="ECO:0000313" key="7">
    <source>
        <dbReference type="Proteomes" id="UP001596060"/>
    </source>
</evidence>
<dbReference type="PROSITE" id="PS50893">
    <property type="entry name" value="ABC_TRANSPORTER_2"/>
    <property type="match status" value="1"/>
</dbReference>
<evidence type="ECO:0000256" key="3">
    <source>
        <dbReference type="ARBA" id="ARBA00022741"/>
    </source>
</evidence>
<dbReference type="EMBL" id="JBHSLU010000070">
    <property type="protein sequence ID" value="MFC5507778.1"/>
    <property type="molecule type" value="Genomic_DNA"/>
</dbReference>
<dbReference type="Gene3D" id="2.40.50.100">
    <property type="match status" value="1"/>
</dbReference>
<dbReference type="SUPFAM" id="SSF52540">
    <property type="entry name" value="P-loop containing nucleoside triphosphate hydrolases"/>
    <property type="match status" value="1"/>
</dbReference>
<dbReference type="Gene3D" id="3.40.50.300">
    <property type="entry name" value="P-loop containing nucleotide triphosphate hydrolases"/>
    <property type="match status" value="1"/>
</dbReference>
<evidence type="ECO:0000256" key="4">
    <source>
        <dbReference type="ARBA" id="ARBA00022840"/>
    </source>
</evidence>
<proteinExistence type="inferred from homology"/>
<evidence type="ECO:0000256" key="2">
    <source>
        <dbReference type="ARBA" id="ARBA00022448"/>
    </source>
</evidence>
<keyword evidence="4 6" id="KW-0067">ATP-binding</keyword>
<evidence type="ECO:0000256" key="1">
    <source>
        <dbReference type="ARBA" id="ARBA00005417"/>
    </source>
</evidence>
<reference evidence="7" key="1">
    <citation type="journal article" date="2019" name="Int. J. Syst. Evol. Microbiol.">
        <title>The Global Catalogue of Microorganisms (GCM) 10K type strain sequencing project: providing services to taxonomists for standard genome sequencing and annotation.</title>
        <authorList>
            <consortium name="The Broad Institute Genomics Platform"/>
            <consortium name="The Broad Institute Genome Sequencing Center for Infectious Disease"/>
            <person name="Wu L."/>
            <person name="Ma J."/>
        </authorList>
    </citation>
    <scope>NUCLEOTIDE SEQUENCE [LARGE SCALE GENOMIC DNA]</scope>
    <source>
        <strain evidence="7">CCUG 43117</strain>
    </source>
</reference>
<dbReference type="SMART" id="SM00382">
    <property type="entry name" value="AAA"/>
    <property type="match status" value="1"/>
</dbReference>
<comment type="caution">
    <text evidence="6">The sequence shown here is derived from an EMBL/GenBank/DDBJ whole genome shotgun (WGS) entry which is preliminary data.</text>
</comment>
<feature type="domain" description="ABC transporter" evidence="5">
    <location>
        <begin position="23"/>
        <end position="253"/>
    </location>
</feature>
<keyword evidence="3" id="KW-0547">Nucleotide-binding</keyword>
<accession>A0ABW0P6G3</accession>
<evidence type="ECO:0000259" key="5">
    <source>
        <dbReference type="PROSITE" id="PS50893"/>
    </source>
</evidence>
<protein>
    <submittedName>
        <fullName evidence="6">ABC transporter ATP-binding protein</fullName>
    </submittedName>
</protein>
<gene>
    <name evidence="6" type="ORF">ACFPN9_21260</name>
</gene>
<keyword evidence="2" id="KW-0813">Transport</keyword>
<dbReference type="Pfam" id="PF08402">
    <property type="entry name" value="TOBE_2"/>
    <property type="match status" value="1"/>
</dbReference>